<dbReference type="GO" id="GO:0005886">
    <property type="term" value="C:plasma membrane"/>
    <property type="evidence" value="ECO:0007669"/>
    <property type="project" value="UniProtKB-SubCell"/>
</dbReference>
<evidence type="ECO:0000256" key="1">
    <source>
        <dbReference type="ARBA" id="ARBA00004651"/>
    </source>
</evidence>
<keyword evidence="11" id="KW-1185">Reference proteome</keyword>
<dbReference type="Pfam" id="PF02653">
    <property type="entry name" value="BPD_transp_2"/>
    <property type="match status" value="1"/>
</dbReference>
<name>A0A158D401_9BURK</name>
<feature type="transmembrane region" description="Helical" evidence="9">
    <location>
        <begin position="12"/>
        <end position="37"/>
    </location>
</feature>
<reference evidence="10" key="1">
    <citation type="submission" date="2016-01" db="EMBL/GenBank/DDBJ databases">
        <authorList>
            <person name="Peeters C."/>
        </authorList>
    </citation>
    <scope>NUCLEOTIDE SEQUENCE</scope>
    <source>
        <strain evidence="10">LMG 29322</strain>
    </source>
</reference>
<keyword evidence="5" id="KW-0029">Amino-acid transport</keyword>
<feature type="transmembrane region" description="Helical" evidence="9">
    <location>
        <begin position="91"/>
        <end position="108"/>
    </location>
</feature>
<dbReference type="CDD" id="cd06582">
    <property type="entry name" value="TM_PBP1_LivH_like"/>
    <property type="match status" value="1"/>
</dbReference>
<evidence type="ECO:0000256" key="8">
    <source>
        <dbReference type="ARBA" id="ARBA00037998"/>
    </source>
</evidence>
<dbReference type="EMBL" id="FCOA02000033">
    <property type="protein sequence ID" value="SAK88936.1"/>
    <property type="molecule type" value="Genomic_DNA"/>
</dbReference>
<dbReference type="STRING" id="1777140.AWB79_06350"/>
<keyword evidence="3" id="KW-1003">Cell membrane</keyword>
<dbReference type="GO" id="GO:0022857">
    <property type="term" value="F:transmembrane transporter activity"/>
    <property type="evidence" value="ECO:0007669"/>
    <property type="project" value="InterPro"/>
</dbReference>
<accession>A0A158D401</accession>
<evidence type="ECO:0000256" key="3">
    <source>
        <dbReference type="ARBA" id="ARBA00022475"/>
    </source>
</evidence>
<dbReference type="GO" id="GO:0006865">
    <property type="term" value="P:amino acid transport"/>
    <property type="evidence" value="ECO:0007669"/>
    <property type="project" value="UniProtKB-KW"/>
</dbReference>
<dbReference type="AlphaFoldDB" id="A0A158D401"/>
<sequence length="295" mass="30705">MQLLFEQLANGIALGSLYAIFGLGFGLVFATLGILNAAHGTYATWGAIAALWSVEQFGFTFPMAMLFGVVCGGALALVVDQVAFQPLRKRNSGMLGALITSIACWIILDSLAGMATGQQSLSFPRESYPLAIFDIGGVPVPAMQVITVIFMLVLSTGLYFLIRKTRFGAAMRAVGWNQTAAAIGGVDSKRIVFFTAALSGALSAAAGVLAGISTQNVSFTLGEGLLLKGFSAVVVGGYEDVRGTAIAGVLLGVLEVMTAQYLSSGLRDGITYALLLVFLLVRPRGLFGGVATSRA</sequence>
<feature type="transmembrane region" description="Helical" evidence="9">
    <location>
        <begin position="191"/>
        <end position="212"/>
    </location>
</feature>
<evidence type="ECO:0000313" key="11">
    <source>
        <dbReference type="Proteomes" id="UP000054851"/>
    </source>
</evidence>
<comment type="subcellular location">
    <subcellularLocation>
        <location evidence="1">Cell membrane</location>
        <topology evidence="1">Multi-pass membrane protein</topology>
    </subcellularLocation>
</comment>
<keyword evidence="6 9" id="KW-1133">Transmembrane helix</keyword>
<dbReference type="PANTHER" id="PTHR11795:SF445">
    <property type="entry name" value="AMINO ACID ABC TRANSPORTER PERMEASE PROTEIN"/>
    <property type="match status" value="1"/>
</dbReference>
<evidence type="ECO:0000256" key="5">
    <source>
        <dbReference type="ARBA" id="ARBA00022970"/>
    </source>
</evidence>
<feature type="transmembrane region" description="Helical" evidence="9">
    <location>
        <begin position="269"/>
        <end position="287"/>
    </location>
</feature>
<dbReference type="InterPro" id="IPR052157">
    <property type="entry name" value="BCAA_transport_permease"/>
</dbReference>
<proteinExistence type="inferred from homology"/>
<evidence type="ECO:0000313" key="10">
    <source>
        <dbReference type="EMBL" id="SAK88936.1"/>
    </source>
</evidence>
<feature type="transmembrane region" description="Helical" evidence="9">
    <location>
        <begin position="57"/>
        <end position="79"/>
    </location>
</feature>
<dbReference type="RefSeq" id="WP_061171377.1">
    <property type="nucleotide sequence ID" value="NZ_FCOA02000033.1"/>
</dbReference>
<gene>
    <name evidence="10" type="ORF">AWB79_06350</name>
</gene>
<evidence type="ECO:0000256" key="6">
    <source>
        <dbReference type="ARBA" id="ARBA00022989"/>
    </source>
</evidence>
<keyword evidence="7 9" id="KW-0472">Membrane</keyword>
<comment type="caution">
    <text evidence="10">The sequence shown here is derived from an EMBL/GenBank/DDBJ whole genome shotgun (WGS) entry which is preliminary data.</text>
</comment>
<evidence type="ECO:0000256" key="9">
    <source>
        <dbReference type="SAM" id="Phobius"/>
    </source>
</evidence>
<dbReference type="Proteomes" id="UP000054851">
    <property type="component" value="Unassembled WGS sequence"/>
</dbReference>
<protein>
    <submittedName>
        <fullName evidence="10">Inner-membrane translocator</fullName>
    </submittedName>
</protein>
<comment type="similarity">
    <text evidence="8">Belongs to the binding-protein-dependent transport system permease family. LivHM subfamily.</text>
</comment>
<evidence type="ECO:0000256" key="4">
    <source>
        <dbReference type="ARBA" id="ARBA00022692"/>
    </source>
</evidence>
<dbReference type="OrthoDB" id="9807115at2"/>
<keyword evidence="4 9" id="KW-0812">Transmembrane</keyword>
<evidence type="ECO:0000256" key="7">
    <source>
        <dbReference type="ARBA" id="ARBA00023136"/>
    </source>
</evidence>
<feature type="transmembrane region" description="Helical" evidence="9">
    <location>
        <begin position="142"/>
        <end position="162"/>
    </location>
</feature>
<evidence type="ECO:0000256" key="2">
    <source>
        <dbReference type="ARBA" id="ARBA00022448"/>
    </source>
</evidence>
<organism evidence="10 11">
    <name type="scientific">Caballeronia hypogeia</name>
    <dbReference type="NCBI Taxonomy" id="1777140"/>
    <lineage>
        <taxon>Bacteria</taxon>
        <taxon>Pseudomonadati</taxon>
        <taxon>Pseudomonadota</taxon>
        <taxon>Betaproteobacteria</taxon>
        <taxon>Burkholderiales</taxon>
        <taxon>Burkholderiaceae</taxon>
        <taxon>Caballeronia</taxon>
    </lineage>
</organism>
<dbReference type="InterPro" id="IPR001851">
    <property type="entry name" value="ABC_transp_permease"/>
</dbReference>
<dbReference type="PANTHER" id="PTHR11795">
    <property type="entry name" value="BRANCHED-CHAIN AMINO ACID TRANSPORT SYSTEM PERMEASE PROTEIN LIVH"/>
    <property type="match status" value="1"/>
</dbReference>
<keyword evidence="2" id="KW-0813">Transport</keyword>